<reference evidence="2" key="2">
    <citation type="submission" date="2023-06" db="EMBL/GenBank/DDBJ databases">
        <authorList>
            <person name="Ma L."/>
            <person name="Liu K.-W."/>
            <person name="Li Z."/>
            <person name="Hsiao Y.-Y."/>
            <person name="Qi Y."/>
            <person name="Fu T."/>
            <person name="Tang G."/>
            <person name="Zhang D."/>
            <person name="Sun W.-H."/>
            <person name="Liu D.-K."/>
            <person name="Li Y."/>
            <person name="Chen G.-Z."/>
            <person name="Liu X.-D."/>
            <person name="Liao X.-Y."/>
            <person name="Jiang Y.-T."/>
            <person name="Yu X."/>
            <person name="Hao Y."/>
            <person name="Huang J."/>
            <person name="Zhao X.-W."/>
            <person name="Ke S."/>
            <person name="Chen Y.-Y."/>
            <person name="Wu W.-L."/>
            <person name="Hsu J.-L."/>
            <person name="Lin Y.-F."/>
            <person name="Huang M.-D."/>
            <person name="Li C.-Y."/>
            <person name="Huang L."/>
            <person name="Wang Z.-W."/>
            <person name="Zhao X."/>
            <person name="Zhong W.-Y."/>
            <person name="Peng D.-H."/>
            <person name="Ahmad S."/>
            <person name="Lan S."/>
            <person name="Zhang J.-S."/>
            <person name="Tsai W.-C."/>
            <person name="Van De Peer Y."/>
            <person name="Liu Z.-J."/>
        </authorList>
    </citation>
    <scope>NUCLEOTIDE SEQUENCE</scope>
    <source>
        <strain evidence="2">CP</strain>
        <tissue evidence="2">Leaves</tissue>
    </source>
</reference>
<dbReference type="EMBL" id="JAUJYO010000004">
    <property type="protein sequence ID" value="KAK1319291.1"/>
    <property type="molecule type" value="Genomic_DNA"/>
</dbReference>
<evidence type="ECO:0000256" key="1">
    <source>
        <dbReference type="SAM" id="MobiDB-lite"/>
    </source>
</evidence>
<evidence type="ECO:0000313" key="3">
    <source>
        <dbReference type="Proteomes" id="UP001180020"/>
    </source>
</evidence>
<organism evidence="2 3">
    <name type="scientific">Acorus calamus</name>
    <name type="common">Sweet flag</name>
    <dbReference type="NCBI Taxonomy" id="4465"/>
    <lineage>
        <taxon>Eukaryota</taxon>
        <taxon>Viridiplantae</taxon>
        <taxon>Streptophyta</taxon>
        <taxon>Embryophyta</taxon>
        <taxon>Tracheophyta</taxon>
        <taxon>Spermatophyta</taxon>
        <taxon>Magnoliopsida</taxon>
        <taxon>Liliopsida</taxon>
        <taxon>Acoraceae</taxon>
        <taxon>Acorus</taxon>
    </lineage>
</organism>
<dbReference type="Proteomes" id="UP001180020">
    <property type="component" value="Unassembled WGS sequence"/>
</dbReference>
<dbReference type="SUPFAM" id="SSF50370">
    <property type="entry name" value="Ricin B-like lectins"/>
    <property type="match status" value="1"/>
</dbReference>
<dbReference type="PANTHER" id="PTHR31257">
    <property type="entry name" value="RICIN B-LIKE LECTIN EULS3"/>
    <property type="match status" value="1"/>
</dbReference>
<gene>
    <name evidence="2" type="ORF">QJS10_CPB04g00648</name>
</gene>
<protein>
    <recommendedName>
        <fullName evidence="4">Ricin B-like lectin R40G3</fullName>
    </recommendedName>
</protein>
<name>A0AAV9F188_ACOCL</name>
<feature type="region of interest" description="Disordered" evidence="1">
    <location>
        <begin position="123"/>
        <end position="148"/>
    </location>
</feature>
<dbReference type="InterPro" id="IPR040249">
    <property type="entry name" value="Ricin_B-like_lectin_EULS3-like"/>
</dbReference>
<sequence length="326" mass="37156">MEFPFGHRHNRRDEDDEEQDRQRYPPPPQPHHHHETPSYAGYQRQDPPLDDYPNRPPPPYGGGGFAEPHRGPTSYGSYEPTYPTVQHTSHEVNQAPSYGGYGQEGRHSYETTVQHISHEVNQAPSYSGYGQEGRHQTAEEEGFHHGQPPSHHHFNPFSGGSHRHEAAMGGGVSQRQTFRVYTKAESNYSLSIRDGKVILARADPNDPSQHWIKDEKYSTKVKDEEGFPSFALVNKATGLALKHSIGATHPVRLIPYNPEYMDESVLWTESRDLGDSYRTIRMVNNIRLNLDAFHGDKNHGGVHDGTTLVLWEWLKGENQRWKIVPY</sequence>
<comment type="caution">
    <text evidence="2">The sequence shown here is derived from an EMBL/GenBank/DDBJ whole genome shotgun (WGS) entry which is preliminary data.</text>
</comment>
<reference evidence="2" key="1">
    <citation type="journal article" date="2023" name="Nat. Commun.">
        <title>Diploid and tetraploid genomes of Acorus and the evolution of monocots.</title>
        <authorList>
            <person name="Ma L."/>
            <person name="Liu K.W."/>
            <person name="Li Z."/>
            <person name="Hsiao Y.Y."/>
            <person name="Qi Y."/>
            <person name="Fu T."/>
            <person name="Tang G.D."/>
            <person name="Zhang D."/>
            <person name="Sun W.H."/>
            <person name="Liu D.K."/>
            <person name="Li Y."/>
            <person name="Chen G.Z."/>
            <person name="Liu X.D."/>
            <person name="Liao X.Y."/>
            <person name="Jiang Y.T."/>
            <person name="Yu X."/>
            <person name="Hao Y."/>
            <person name="Huang J."/>
            <person name="Zhao X.W."/>
            <person name="Ke S."/>
            <person name="Chen Y.Y."/>
            <person name="Wu W.L."/>
            <person name="Hsu J.L."/>
            <person name="Lin Y.F."/>
            <person name="Huang M.D."/>
            <person name="Li C.Y."/>
            <person name="Huang L."/>
            <person name="Wang Z.W."/>
            <person name="Zhao X."/>
            <person name="Zhong W.Y."/>
            <person name="Peng D.H."/>
            <person name="Ahmad S."/>
            <person name="Lan S."/>
            <person name="Zhang J.S."/>
            <person name="Tsai W.C."/>
            <person name="Van de Peer Y."/>
            <person name="Liu Z.J."/>
        </authorList>
    </citation>
    <scope>NUCLEOTIDE SEQUENCE</scope>
    <source>
        <strain evidence="2">CP</strain>
    </source>
</reference>
<keyword evidence="3" id="KW-1185">Reference proteome</keyword>
<evidence type="ECO:0008006" key="4">
    <source>
        <dbReference type="Google" id="ProtNLM"/>
    </source>
</evidence>
<feature type="compositionally biased region" description="Basic residues" evidence="1">
    <location>
        <begin position="1"/>
        <end position="10"/>
    </location>
</feature>
<dbReference type="AlphaFoldDB" id="A0AAV9F188"/>
<feature type="region of interest" description="Disordered" evidence="1">
    <location>
        <begin position="1"/>
        <end position="84"/>
    </location>
</feature>
<dbReference type="CDD" id="cd23431">
    <property type="entry name" value="beta-trefoil_Ricin_AtEULS3-like"/>
    <property type="match status" value="1"/>
</dbReference>
<feature type="compositionally biased region" description="Basic and acidic residues" evidence="1">
    <location>
        <begin position="132"/>
        <end position="144"/>
    </location>
</feature>
<evidence type="ECO:0000313" key="2">
    <source>
        <dbReference type="EMBL" id="KAK1319291.1"/>
    </source>
</evidence>
<dbReference type="PANTHER" id="PTHR31257:SF2">
    <property type="entry name" value="RICIN B-LIKE LECTIN EULS3"/>
    <property type="match status" value="1"/>
</dbReference>
<dbReference type="Gene3D" id="2.80.10.50">
    <property type="match status" value="1"/>
</dbReference>
<proteinExistence type="predicted"/>
<dbReference type="InterPro" id="IPR035992">
    <property type="entry name" value="Ricin_B-like_lectins"/>
</dbReference>
<accession>A0AAV9F188</accession>